<dbReference type="CDD" id="cd00090">
    <property type="entry name" value="HTH_ARSR"/>
    <property type="match status" value="1"/>
</dbReference>
<dbReference type="SMART" id="SM01134">
    <property type="entry name" value="DeoRC"/>
    <property type="match status" value="1"/>
</dbReference>
<dbReference type="GO" id="GO:0003700">
    <property type="term" value="F:DNA-binding transcription factor activity"/>
    <property type="evidence" value="ECO:0007669"/>
    <property type="project" value="InterPro"/>
</dbReference>
<proteinExistence type="predicted"/>
<dbReference type="Pfam" id="PF08220">
    <property type="entry name" value="HTH_DeoR"/>
    <property type="match status" value="1"/>
</dbReference>
<dbReference type="PANTHER" id="PTHR30363">
    <property type="entry name" value="HTH-TYPE TRANSCRIPTIONAL REGULATOR SRLR-RELATED"/>
    <property type="match status" value="1"/>
</dbReference>
<evidence type="ECO:0000313" key="6">
    <source>
        <dbReference type="Proteomes" id="UP000092971"/>
    </source>
</evidence>
<dbReference type="Gene3D" id="1.10.10.10">
    <property type="entry name" value="Winged helix-like DNA-binding domain superfamily/Winged helix DNA-binding domain"/>
    <property type="match status" value="1"/>
</dbReference>
<evidence type="ECO:0000259" key="4">
    <source>
        <dbReference type="PROSITE" id="PS51000"/>
    </source>
</evidence>
<keyword evidence="3" id="KW-0804">Transcription</keyword>
<dbReference type="Pfam" id="PF00455">
    <property type="entry name" value="DeoRC"/>
    <property type="match status" value="1"/>
</dbReference>
<dbReference type="Proteomes" id="UP000092971">
    <property type="component" value="Chromosome"/>
</dbReference>
<dbReference type="OrthoDB" id="9797223at2"/>
<protein>
    <recommendedName>
        <fullName evidence="4">HTH deoR-type domain-containing protein</fullName>
    </recommendedName>
</protein>
<accession>A0A1B1YG76</accession>
<evidence type="ECO:0000256" key="1">
    <source>
        <dbReference type="ARBA" id="ARBA00023015"/>
    </source>
</evidence>
<dbReference type="InterPro" id="IPR050313">
    <property type="entry name" value="Carb_Metab_HTH_regulators"/>
</dbReference>
<dbReference type="SUPFAM" id="SSF46785">
    <property type="entry name" value="Winged helix' DNA-binding domain"/>
    <property type="match status" value="1"/>
</dbReference>
<dbReference type="PROSITE" id="PS51000">
    <property type="entry name" value="HTH_DEOR_2"/>
    <property type="match status" value="1"/>
</dbReference>
<sequence length="256" mass="29028">MFAAERIRIIKNYLLKEHKVSVAKLSELLNVTEVTIRRDLEKLEKEGFLERTHGGAILKEYTEEEHAEEFVDIYKTQRQEIAETVFHLVSDNDMIMITEGLTNVYIARKLTQKSNLTVLTNDMRVAMEFANSPVNNVILLGGDVKEYAVYGQLAENNMQYFSVKHLFVEVDAINKQAGIMVSSISKASFIQKAIRSAEIVSVVCLANCFGEKSLYRVGSVDLADKIITNSALDDSYKDYLFGLNIQVYTSVDIYEE</sequence>
<evidence type="ECO:0000256" key="3">
    <source>
        <dbReference type="ARBA" id="ARBA00023163"/>
    </source>
</evidence>
<dbReference type="PRINTS" id="PR00037">
    <property type="entry name" value="HTHLACR"/>
</dbReference>
<evidence type="ECO:0000256" key="2">
    <source>
        <dbReference type="ARBA" id="ARBA00023125"/>
    </source>
</evidence>
<name>A0A1B1YG76_THEST</name>
<dbReference type="AlphaFoldDB" id="A0A1B1YG76"/>
<dbReference type="InterPro" id="IPR014036">
    <property type="entry name" value="DeoR-like_C"/>
</dbReference>
<dbReference type="InterPro" id="IPR018356">
    <property type="entry name" value="Tscrpt_reg_HTH_DeoR_CS"/>
</dbReference>
<dbReference type="GO" id="GO:0003677">
    <property type="term" value="F:DNA binding"/>
    <property type="evidence" value="ECO:0007669"/>
    <property type="project" value="UniProtKB-KW"/>
</dbReference>
<dbReference type="InterPro" id="IPR036388">
    <property type="entry name" value="WH-like_DNA-bd_sf"/>
</dbReference>
<organism evidence="5 6">
    <name type="scientific">Thermoclostridium stercorarium subsp. thermolacticum DSM 2910</name>
    <dbReference type="NCBI Taxonomy" id="1121336"/>
    <lineage>
        <taxon>Bacteria</taxon>
        <taxon>Bacillati</taxon>
        <taxon>Bacillota</taxon>
        <taxon>Clostridia</taxon>
        <taxon>Eubacteriales</taxon>
        <taxon>Oscillospiraceae</taxon>
        <taxon>Thermoclostridium</taxon>
    </lineage>
</organism>
<dbReference type="PROSITE" id="PS00894">
    <property type="entry name" value="HTH_DEOR_1"/>
    <property type="match status" value="1"/>
</dbReference>
<keyword evidence="1" id="KW-0805">Transcription regulation</keyword>
<reference evidence="5 6" key="1">
    <citation type="submission" date="2016-02" db="EMBL/GenBank/DDBJ databases">
        <title>Comparison of Clostridium stercorarium subspecies using comparative genomics and transcriptomics.</title>
        <authorList>
            <person name="Schellenberg J."/>
            <person name="Thallinger G."/>
            <person name="Levin D.B."/>
            <person name="Zhang X."/>
            <person name="Alvare G."/>
            <person name="Fristensky B."/>
            <person name="Sparling R."/>
        </authorList>
    </citation>
    <scope>NUCLEOTIDE SEQUENCE [LARGE SCALE GENOMIC DNA]</scope>
    <source>
        <strain evidence="5 6">DSM 2910</strain>
    </source>
</reference>
<dbReference type="InterPro" id="IPR036390">
    <property type="entry name" value="WH_DNA-bd_sf"/>
</dbReference>
<dbReference type="InterPro" id="IPR001034">
    <property type="entry name" value="DeoR_HTH"/>
</dbReference>
<dbReference type="RefSeq" id="WP_015485160.1">
    <property type="nucleotide sequence ID" value="NZ_CP014672.1"/>
</dbReference>
<feature type="domain" description="HTH deoR-type" evidence="4">
    <location>
        <begin position="3"/>
        <end position="58"/>
    </location>
</feature>
<dbReference type="PANTHER" id="PTHR30363:SF44">
    <property type="entry name" value="AGA OPERON TRANSCRIPTIONAL REPRESSOR-RELATED"/>
    <property type="match status" value="1"/>
</dbReference>
<dbReference type="SMART" id="SM00420">
    <property type="entry name" value="HTH_DEOR"/>
    <property type="match status" value="1"/>
</dbReference>
<keyword evidence="2" id="KW-0238">DNA-binding</keyword>
<dbReference type="EMBL" id="CP014672">
    <property type="protein sequence ID" value="ANW99755.1"/>
    <property type="molecule type" value="Genomic_DNA"/>
</dbReference>
<gene>
    <name evidence="5" type="ORF">CSTERTH_12300</name>
</gene>
<dbReference type="InterPro" id="IPR011991">
    <property type="entry name" value="ArsR-like_HTH"/>
</dbReference>
<evidence type="ECO:0000313" key="5">
    <source>
        <dbReference type="EMBL" id="ANW99755.1"/>
    </source>
</evidence>
<dbReference type="InterPro" id="IPR037171">
    <property type="entry name" value="NagB/RpiA_transferase-like"/>
</dbReference>
<dbReference type="SUPFAM" id="SSF100950">
    <property type="entry name" value="NagB/RpiA/CoA transferase-like"/>
    <property type="match status" value="1"/>
</dbReference>